<gene>
    <name evidence="2" type="ORF">GNY86_23385</name>
    <name evidence="3" type="ORF">GNY86_23390</name>
</gene>
<dbReference type="InterPro" id="IPR025714">
    <property type="entry name" value="Methyltranfer_dom"/>
</dbReference>
<evidence type="ECO:0000313" key="3">
    <source>
        <dbReference type="EMBL" id="MVM94482.1"/>
    </source>
</evidence>
<accession>A0A6I4HTC8</accession>
<feature type="non-terminal residue" evidence="2">
    <location>
        <position position="85"/>
    </location>
</feature>
<dbReference type="RefSeq" id="WP_157011069.1">
    <property type="nucleotide sequence ID" value="NZ_WPIP01000850.1"/>
</dbReference>
<protein>
    <submittedName>
        <fullName evidence="2">Methyltransferase</fullName>
    </submittedName>
</protein>
<dbReference type="GO" id="GO:0032259">
    <property type="term" value="P:methylation"/>
    <property type="evidence" value="ECO:0007669"/>
    <property type="project" value="UniProtKB-KW"/>
</dbReference>
<name>A0A6I4HTC8_ACIBA</name>
<keyword evidence="2" id="KW-0808">Transferase</keyword>
<dbReference type="AlphaFoldDB" id="A0A6I4HTC8"/>
<dbReference type="GO" id="GO:0008168">
    <property type="term" value="F:methyltransferase activity"/>
    <property type="evidence" value="ECO:0007669"/>
    <property type="project" value="UniProtKB-KW"/>
</dbReference>
<dbReference type="EMBL" id="WPIP01000851">
    <property type="protein sequence ID" value="MVM94482.1"/>
    <property type="molecule type" value="Genomic_DNA"/>
</dbReference>
<sequence>PEKLDVMIALHACDIATDFAIHTGIRLNASMIMCAPCCHKELRPQLHSPEVLQPMLQFGIHAGQQAEMLTDTLRALLLKAYGYET</sequence>
<evidence type="ECO:0000313" key="4">
    <source>
        <dbReference type="Proteomes" id="UP000439424"/>
    </source>
</evidence>
<feature type="domain" description="Methyltransferase" evidence="1">
    <location>
        <begin position="2"/>
        <end position="44"/>
    </location>
</feature>
<dbReference type="EMBL" id="WPIP01000850">
    <property type="protein sequence ID" value="MVM94481.1"/>
    <property type="molecule type" value="Genomic_DNA"/>
</dbReference>
<proteinExistence type="predicted"/>
<comment type="caution">
    <text evidence="2">The sequence shown here is derived from an EMBL/GenBank/DDBJ whole genome shotgun (WGS) entry which is preliminary data.</text>
</comment>
<dbReference type="Proteomes" id="UP000439424">
    <property type="component" value="Unassembled WGS sequence"/>
</dbReference>
<reference evidence="2 4" key="1">
    <citation type="submission" date="2019-11" db="EMBL/GenBank/DDBJ databases">
        <title>Multidrug-resistant Acinetobacter baumannii moving toward extensively drug-resistant over fifteen years in South of Brazil.</title>
        <authorList>
            <person name="Fedrigo N.H."/>
            <person name="Cerdeira L."/>
            <person name="Fuga B."/>
            <person name="Marini P.V.B."/>
            <person name="Shinohara D.R."/>
            <person name="Carrara-Marroni F.E."/>
            <person name="Lincopan N."/>
            <person name="Tognim M.C.B."/>
        </authorList>
    </citation>
    <scope>NUCLEOTIDE SEQUENCE [LARGE SCALE GENOMIC DNA]</scope>
    <source>
        <strain evidence="2 4">Ac576</strain>
    </source>
</reference>
<evidence type="ECO:0000313" key="2">
    <source>
        <dbReference type="EMBL" id="MVM94481.1"/>
    </source>
</evidence>
<organism evidence="2 4">
    <name type="scientific">Acinetobacter baumannii</name>
    <dbReference type="NCBI Taxonomy" id="470"/>
    <lineage>
        <taxon>Bacteria</taxon>
        <taxon>Pseudomonadati</taxon>
        <taxon>Pseudomonadota</taxon>
        <taxon>Gammaproteobacteria</taxon>
        <taxon>Moraxellales</taxon>
        <taxon>Moraxellaceae</taxon>
        <taxon>Acinetobacter</taxon>
        <taxon>Acinetobacter calcoaceticus/baumannii complex</taxon>
    </lineage>
</organism>
<dbReference type="Pfam" id="PF13679">
    <property type="entry name" value="Methyltransf_32"/>
    <property type="match status" value="1"/>
</dbReference>
<evidence type="ECO:0000259" key="1">
    <source>
        <dbReference type="Pfam" id="PF13679"/>
    </source>
</evidence>
<keyword evidence="2" id="KW-0489">Methyltransferase</keyword>
<feature type="non-terminal residue" evidence="2">
    <location>
        <position position="1"/>
    </location>
</feature>